<comment type="caution">
    <text evidence="1">The sequence shown here is derived from an EMBL/GenBank/DDBJ whole genome shotgun (WGS) entry which is preliminary data.</text>
</comment>
<keyword evidence="2" id="KW-1185">Reference proteome</keyword>
<gene>
    <name evidence="1" type="ORF">M23134_05429</name>
</gene>
<organism evidence="1 2">
    <name type="scientific">Microscilla marina ATCC 23134</name>
    <dbReference type="NCBI Taxonomy" id="313606"/>
    <lineage>
        <taxon>Bacteria</taxon>
        <taxon>Pseudomonadati</taxon>
        <taxon>Bacteroidota</taxon>
        <taxon>Cytophagia</taxon>
        <taxon>Cytophagales</taxon>
        <taxon>Microscillaceae</taxon>
        <taxon>Microscilla</taxon>
    </lineage>
</organism>
<dbReference type="AlphaFoldDB" id="A1ZHT9"/>
<accession>A1ZHT9</accession>
<evidence type="ECO:0000313" key="1">
    <source>
        <dbReference type="EMBL" id="EAY30096.1"/>
    </source>
</evidence>
<name>A1ZHT9_MICM2</name>
<sequence length="43" mass="4953">MAQIIYERSLKKTSGKIRGMSHYQYPLPSKTGNGWYGSFLLPF</sequence>
<proteinExistence type="predicted"/>
<dbReference type="Proteomes" id="UP000004095">
    <property type="component" value="Unassembled WGS sequence"/>
</dbReference>
<dbReference type="EMBL" id="AAWS01000008">
    <property type="protein sequence ID" value="EAY30096.1"/>
    <property type="molecule type" value="Genomic_DNA"/>
</dbReference>
<reference evidence="1 2" key="1">
    <citation type="submission" date="2007-01" db="EMBL/GenBank/DDBJ databases">
        <authorList>
            <person name="Haygood M."/>
            <person name="Podell S."/>
            <person name="Anderson C."/>
            <person name="Hopkinson B."/>
            <person name="Roe K."/>
            <person name="Barbeau K."/>
            <person name="Gaasterland T."/>
            <person name="Ferriera S."/>
            <person name="Johnson J."/>
            <person name="Kravitz S."/>
            <person name="Beeson K."/>
            <person name="Sutton G."/>
            <person name="Rogers Y.-H."/>
            <person name="Friedman R."/>
            <person name="Frazier M."/>
            <person name="Venter J.C."/>
        </authorList>
    </citation>
    <scope>NUCLEOTIDE SEQUENCE [LARGE SCALE GENOMIC DNA]</scope>
    <source>
        <strain evidence="1 2">ATCC 23134</strain>
    </source>
</reference>
<protein>
    <submittedName>
        <fullName evidence="1">Uncharacterized protein</fullName>
    </submittedName>
</protein>
<evidence type="ECO:0000313" key="2">
    <source>
        <dbReference type="Proteomes" id="UP000004095"/>
    </source>
</evidence>